<evidence type="ECO:0000256" key="10">
    <source>
        <dbReference type="RuleBase" id="RU003651"/>
    </source>
</evidence>
<dbReference type="EMBL" id="JBHLVZ010000005">
    <property type="protein sequence ID" value="MFC0385327.1"/>
    <property type="molecule type" value="Genomic_DNA"/>
</dbReference>
<evidence type="ECO:0000256" key="1">
    <source>
        <dbReference type="ARBA" id="ARBA00010044"/>
    </source>
</evidence>
<keyword evidence="8 9" id="KW-0482">Metalloprotease</keyword>
<dbReference type="InterPro" id="IPR037219">
    <property type="entry name" value="Peptidase_M41-like"/>
</dbReference>
<keyword evidence="6 9" id="KW-0862">Zinc</keyword>
<keyword evidence="9" id="KW-0812">Transmembrane</keyword>
<sequence>MRLFLGFFLLLLAVAAPPQAAGGEPLTPAQRSAVDAALRGLTAPAQASALAQAAVPAATSASGPAETRVRRHPWPGFFGRWSARAVTQGEAERMLADGRAESAYRDTWDGNRIYLTAAAGGGASFFLPATTEDTQAFSRRARELGIDFLVEDGTWADAAWMVGKFTLLLAAVIGVITLLYWLERRRTRGRAQRPVLFRKGSRRETGTDGSQSVTFADVAGQEAAKDSLLEVVEFLRDPARFATLGARVPKGVLLEGDPGNGKTLLARAVAGEAGVPFFSASGSEFVEMYVGIGARRVRDLFARARKHPVSIVFIDEIDVVGRARSGTARDGGSQEHDQTINQLLTELDGFDRSSTIVLIAATNRADVLDAALTRPGRIDRRIFVPGPDVKGREAILGVHARRVRLAGDVSLPEVASMTPGFSGADLANLLNEAAISASRASKGAVEMEDLRASMDRILLGEKRPAGAMSGFERRVVAYHEAGHAIVAMRTPGADPVRRVTVVPRGRSLGAVVQTPDRDRHLWSRGLLQGRLAVTMGGRAAEEIILDHDEVTGGASGDIAHATRIAREMLGRYGMNAELGCVDMLGDGRGAPAAPATLERLDRLVQAEIAQALQAARCVLEAEIDALHALAARLLEEETLTGEEARRTVDAAAPGALAAVA</sequence>
<comment type="similarity">
    <text evidence="1 9">In the C-terminal section; belongs to the peptidase M41 family.</text>
</comment>
<feature type="active site" evidence="9">
    <location>
        <position position="480"/>
    </location>
</feature>
<dbReference type="SMART" id="SM00382">
    <property type="entry name" value="AAA"/>
    <property type="match status" value="1"/>
</dbReference>
<comment type="similarity">
    <text evidence="10">Belongs to the AAA ATPase family.</text>
</comment>
<evidence type="ECO:0000256" key="7">
    <source>
        <dbReference type="ARBA" id="ARBA00022840"/>
    </source>
</evidence>
<dbReference type="PANTHER" id="PTHR23076">
    <property type="entry name" value="METALLOPROTEASE M41 FTSH"/>
    <property type="match status" value="1"/>
</dbReference>
<evidence type="ECO:0000256" key="6">
    <source>
        <dbReference type="ARBA" id="ARBA00022833"/>
    </source>
</evidence>
<comment type="subcellular location">
    <subcellularLocation>
        <location evidence="9">Cell membrane</location>
        <topology evidence="9">Multi-pass membrane protein</topology>
        <orientation evidence="9">Cytoplasmic side</orientation>
    </subcellularLocation>
</comment>
<keyword evidence="9" id="KW-0472">Membrane</keyword>
<comment type="subunit">
    <text evidence="9">Homohexamer.</text>
</comment>
<keyword evidence="14" id="KW-1185">Reference proteome</keyword>
<dbReference type="InterPro" id="IPR027417">
    <property type="entry name" value="P-loop_NTPase"/>
</dbReference>
<comment type="caution">
    <text evidence="13">The sequence shown here is derived from an EMBL/GenBank/DDBJ whole genome shotgun (WGS) entry which is preliminary data.</text>
</comment>
<reference evidence="13 14" key="1">
    <citation type="submission" date="2024-09" db="EMBL/GenBank/DDBJ databases">
        <authorList>
            <person name="Sun Q."/>
            <person name="Mori K."/>
        </authorList>
    </citation>
    <scope>NUCLEOTIDE SEQUENCE [LARGE SCALE GENOMIC DNA]</scope>
    <source>
        <strain evidence="13 14">CCM 7468</strain>
    </source>
</reference>
<dbReference type="Pfam" id="PF17862">
    <property type="entry name" value="AAA_lid_3"/>
    <property type="match status" value="1"/>
</dbReference>
<keyword evidence="2 9" id="KW-0645">Protease</keyword>
<evidence type="ECO:0000256" key="2">
    <source>
        <dbReference type="ARBA" id="ARBA00022670"/>
    </source>
</evidence>
<feature type="domain" description="AAA+ ATPase" evidence="12">
    <location>
        <begin position="248"/>
        <end position="388"/>
    </location>
</feature>
<keyword evidence="11" id="KW-0732">Signal</keyword>
<evidence type="ECO:0000256" key="5">
    <source>
        <dbReference type="ARBA" id="ARBA00022801"/>
    </source>
</evidence>
<dbReference type="InterPro" id="IPR005936">
    <property type="entry name" value="FtsH"/>
</dbReference>
<name>A0ABV6IPS6_9PROT</name>
<gene>
    <name evidence="9 13" type="primary">ftsH</name>
    <name evidence="13" type="ORF">ACFFIC_07135</name>
</gene>
<evidence type="ECO:0000313" key="13">
    <source>
        <dbReference type="EMBL" id="MFC0385327.1"/>
    </source>
</evidence>
<feature type="binding site" evidence="9">
    <location>
        <position position="557"/>
    </location>
    <ligand>
        <name>Zn(2+)</name>
        <dbReference type="ChEBI" id="CHEBI:29105"/>
        <note>catalytic</note>
    </ligand>
</feature>
<dbReference type="CDD" id="cd19501">
    <property type="entry name" value="RecA-like_FtsH"/>
    <property type="match status" value="1"/>
</dbReference>
<dbReference type="InterPro" id="IPR003959">
    <property type="entry name" value="ATPase_AAA_core"/>
</dbReference>
<dbReference type="NCBIfam" id="TIGR01241">
    <property type="entry name" value="FtsH_fam"/>
    <property type="match status" value="1"/>
</dbReference>
<feature type="signal peptide" evidence="11">
    <location>
        <begin position="1"/>
        <end position="20"/>
    </location>
</feature>
<accession>A0ABV6IPS6</accession>
<dbReference type="InterPro" id="IPR003593">
    <property type="entry name" value="AAA+_ATPase"/>
</dbReference>
<keyword evidence="7 9" id="KW-0067">ATP-binding</keyword>
<comment type="function">
    <text evidence="9">Acts as a processive, ATP-dependent zinc metallopeptidase for both cytoplasmic and membrane proteins. Plays a role in the quality control of integral membrane proteins.</text>
</comment>
<evidence type="ECO:0000259" key="12">
    <source>
        <dbReference type="SMART" id="SM00382"/>
    </source>
</evidence>
<feature type="chain" id="PRO_5047302464" description="ATP-dependent zinc metalloprotease FtsH" evidence="11">
    <location>
        <begin position="21"/>
        <end position="660"/>
    </location>
</feature>
<keyword evidence="9" id="KW-1003">Cell membrane</keyword>
<feature type="binding site" evidence="9">
    <location>
        <position position="483"/>
    </location>
    <ligand>
        <name>Zn(2+)</name>
        <dbReference type="ChEBI" id="CHEBI:29105"/>
        <note>catalytic</note>
    </ligand>
</feature>
<dbReference type="RefSeq" id="WP_377049476.1">
    <property type="nucleotide sequence ID" value="NZ_JBHLVZ010000005.1"/>
</dbReference>
<evidence type="ECO:0000256" key="11">
    <source>
        <dbReference type="SAM" id="SignalP"/>
    </source>
</evidence>
<evidence type="ECO:0000256" key="8">
    <source>
        <dbReference type="ARBA" id="ARBA00023049"/>
    </source>
</evidence>
<dbReference type="Gene3D" id="1.20.58.760">
    <property type="entry name" value="Peptidase M41"/>
    <property type="match status" value="1"/>
</dbReference>
<dbReference type="Proteomes" id="UP001589789">
    <property type="component" value="Unassembled WGS sequence"/>
</dbReference>
<dbReference type="InterPro" id="IPR000642">
    <property type="entry name" value="Peptidase_M41"/>
</dbReference>
<keyword evidence="5 9" id="KW-0378">Hydrolase</keyword>
<dbReference type="GO" id="GO:0008237">
    <property type="term" value="F:metallopeptidase activity"/>
    <property type="evidence" value="ECO:0007669"/>
    <property type="project" value="UniProtKB-KW"/>
</dbReference>
<dbReference type="HAMAP" id="MF_01458">
    <property type="entry name" value="FtsH"/>
    <property type="match status" value="1"/>
</dbReference>
<dbReference type="SUPFAM" id="SSF52540">
    <property type="entry name" value="P-loop containing nucleoside triphosphate hydrolases"/>
    <property type="match status" value="1"/>
</dbReference>
<dbReference type="SUPFAM" id="SSF140990">
    <property type="entry name" value="FtsH protease domain-like"/>
    <property type="match status" value="1"/>
</dbReference>
<comment type="similarity">
    <text evidence="9">In the central section; belongs to the AAA ATPase family.</text>
</comment>
<comment type="cofactor">
    <cofactor evidence="9">
        <name>Zn(2+)</name>
        <dbReference type="ChEBI" id="CHEBI:29105"/>
    </cofactor>
    <text evidence="9">Binds 1 zinc ion per subunit.</text>
</comment>
<organism evidence="13 14">
    <name type="scientific">Muricoccus vinaceus</name>
    <dbReference type="NCBI Taxonomy" id="424704"/>
    <lineage>
        <taxon>Bacteria</taxon>
        <taxon>Pseudomonadati</taxon>
        <taxon>Pseudomonadota</taxon>
        <taxon>Alphaproteobacteria</taxon>
        <taxon>Acetobacterales</taxon>
        <taxon>Roseomonadaceae</taxon>
        <taxon>Muricoccus</taxon>
    </lineage>
</organism>
<feature type="binding site" evidence="9">
    <location>
        <position position="479"/>
    </location>
    <ligand>
        <name>Zn(2+)</name>
        <dbReference type="ChEBI" id="CHEBI:29105"/>
        <note>catalytic</note>
    </ligand>
</feature>
<dbReference type="Pfam" id="PF00004">
    <property type="entry name" value="AAA"/>
    <property type="match status" value="1"/>
</dbReference>
<protein>
    <recommendedName>
        <fullName evidence="9">ATP-dependent zinc metalloprotease FtsH</fullName>
        <ecNumber evidence="9">3.4.24.-</ecNumber>
    </recommendedName>
</protein>
<keyword evidence="9" id="KW-1133">Transmembrane helix</keyword>
<dbReference type="PANTHER" id="PTHR23076:SF37">
    <property type="entry name" value="ATP-DEPENDENT ZINC METALLOPROTEASE FTSH 4, MITOCHONDRIAL"/>
    <property type="match status" value="1"/>
</dbReference>
<dbReference type="PROSITE" id="PS00674">
    <property type="entry name" value="AAA"/>
    <property type="match status" value="1"/>
</dbReference>
<dbReference type="InterPro" id="IPR041569">
    <property type="entry name" value="AAA_lid_3"/>
</dbReference>
<feature type="transmembrane region" description="Helical" evidence="9">
    <location>
        <begin position="158"/>
        <end position="182"/>
    </location>
</feature>
<proteinExistence type="inferred from homology"/>
<dbReference type="Pfam" id="PF01434">
    <property type="entry name" value="Peptidase_M41"/>
    <property type="match status" value="1"/>
</dbReference>
<keyword evidence="4 9" id="KW-0547">Nucleotide-binding</keyword>
<evidence type="ECO:0000256" key="3">
    <source>
        <dbReference type="ARBA" id="ARBA00022723"/>
    </source>
</evidence>
<evidence type="ECO:0000256" key="4">
    <source>
        <dbReference type="ARBA" id="ARBA00022741"/>
    </source>
</evidence>
<dbReference type="Gene3D" id="1.10.8.60">
    <property type="match status" value="1"/>
</dbReference>
<keyword evidence="3 9" id="KW-0479">Metal-binding</keyword>
<dbReference type="InterPro" id="IPR003960">
    <property type="entry name" value="ATPase_AAA_CS"/>
</dbReference>
<comment type="caution">
    <text evidence="9">Lacks conserved residue(s) required for the propagation of feature annotation.</text>
</comment>
<evidence type="ECO:0000313" key="14">
    <source>
        <dbReference type="Proteomes" id="UP001589789"/>
    </source>
</evidence>
<evidence type="ECO:0000256" key="9">
    <source>
        <dbReference type="HAMAP-Rule" id="MF_01458"/>
    </source>
</evidence>
<dbReference type="EC" id="3.4.24.-" evidence="9"/>
<dbReference type="Gene3D" id="3.40.50.300">
    <property type="entry name" value="P-loop containing nucleotide triphosphate hydrolases"/>
    <property type="match status" value="1"/>
</dbReference>